<dbReference type="SUPFAM" id="SSF56935">
    <property type="entry name" value="Porins"/>
    <property type="match status" value="1"/>
</dbReference>
<reference evidence="1" key="1">
    <citation type="submission" date="2019-03" db="EMBL/GenBank/DDBJ databases">
        <title>Lake Tanganyika Metagenome-Assembled Genomes (MAGs).</title>
        <authorList>
            <person name="Tran P."/>
        </authorList>
    </citation>
    <scope>NUCLEOTIDE SEQUENCE</scope>
    <source>
        <strain evidence="1">M_DeepCast_400m_m2_100</strain>
    </source>
</reference>
<dbReference type="InterPro" id="IPR023614">
    <property type="entry name" value="Porin_dom_sf"/>
</dbReference>
<name>A0A938BRR6_UNCEI</name>
<evidence type="ECO:0000313" key="1">
    <source>
        <dbReference type="EMBL" id="MBM3318617.1"/>
    </source>
</evidence>
<accession>A0A938BRR6</accession>
<organism evidence="1 2">
    <name type="scientific">Eiseniibacteriota bacterium</name>
    <dbReference type="NCBI Taxonomy" id="2212470"/>
    <lineage>
        <taxon>Bacteria</taxon>
        <taxon>Candidatus Eiseniibacteriota</taxon>
    </lineage>
</organism>
<gene>
    <name evidence="1" type="ORF">FJY75_12270</name>
</gene>
<dbReference type="Gene3D" id="2.40.160.10">
    <property type="entry name" value="Porin"/>
    <property type="match status" value="1"/>
</dbReference>
<proteinExistence type="predicted"/>
<evidence type="ECO:0000313" key="2">
    <source>
        <dbReference type="Proteomes" id="UP000748308"/>
    </source>
</evidence>
<dbReference type="Proteomes" id="UP000748308">
    <property type="component" value="Unassembled WGS sequence"/>
</dbReference>
<comment type="caution">
    <text evidence="1">The sequence shown here is derived from an EMBL/GenBank/DDBJ whole genome shotgun (WGS) entry which is preliminary data.</text>
</comment>
<dbReference type="EMBL" id="VGIY01000419">
    <property type="protein sequence ID" value="MBM3318617.1"/>
    <property type="molecule type" value="Genomic_DNA"/>
</dbReference>
<protein>
    <submittedName>
        <fullName evidence="1">Uncharacterized protein</fullName>
    </submittedName>
</protein>
<feature type="non-terminal residue" evidence="1">
    <location>
        <position position="1"/>
    </location>
</feature>
<dbReference type="AlphaFoldDB" id="A0A938BRR6"/>
<sequence>VDYTIDYLRGVVVFMEPIQSRTFEGDPVYLSIQYSFDRRDTGYRRYLAATRTRVNLGESARAAVLYAGTYDDAASWRGEESLRPAAQRLGAYGGTLEADLLERTRLEATAALSDSGRLGGERHNRAFGLRLESQSLPRLAFSGDFQRMERGFEPLDNRALVGQSNRQRLELDGKFRAAAAVDFLGGHRRTESANPEFDSRAYTDLTTFAGLAYRPLARSELTYRHEWRSAVHERVVHLKEEYRETSTLEARQAVGAWRGRLLAEREHFTNEARAGEALSRAGVWRLAGGLELKPGEWLNSQAGLFTESTYDRDSERTRARSDRADLGATLRLRERYVLRGDGEWQIDYALDQQGWRFSGGNPENKRRAYSAGADLRPWEPVQVLLGHDRARTRDETAGTIERQSELTRVEGYWFVTPDLELHGAGAREDLMDARKIGVAQGLLRRYERRWEADVTYNWEPRLSLFAGYQWKLRRLQDYGRSDTELQNFRVGANLHLHRNWEITARLRYTLLDGEPIAVSDGTATVGAPLENHRWIATGEVAWDASRMFRFALGYESLEYAVDSLADSPDDYAADRVYLKVMQKF</sequence>